<sequence>MIIASVRIEFFRNPESELTLHLKGHIKERKVVMVGMVLAEILQGIRTKKEANRVKESLKRLPYLEVTWDAWEKAGELSRDLRRRGITIPLSDLLIASLAIVEGYEVLTVDPHFQPVSGLKLNA</sequence>
<dbReference type="PANTHER" id="PTHR33653:SF1">
    <property type="entry name" value="RIBONUCLEASE VAPC2"/>
    <property type="match status" value="1"/>
</dbReference>
<keyword evidence="4" id="KW-0479">Metal-binding</keyword>
<reference evidence="9 10" key="1">
    <citation type="submission" date="2020-08" db="EMBL/GenBank/DDBJ databases">
        <title>Bridging the membrane lipid divide: bacteria of the FCB group superphylum have the potential to synthesize archaeal ether lipids.</title>
        <authorList>
            <person name="Villanueva L."/>
            <person name="Von Meijenfeldt F.A.B."/>
            <person name="Westbye A.B."/>
            <person name="Yadav S."/>
            <person name="Hopmans E.C."/>
            <person name="Dutilh B.E."/>
            <person name="Sinninghe Damste J.S."/>
        </authorList>
    </citation>
    <scope>NUCLEOTIDE SEQUENCE [LARGE SCALE GENOMIC DNA]</scope>
    <source>
        <strain evidence="9">NIOZ-UU27</strain>
    </source>
</reference>
<dbReference type="InterPro" id="IPR002716">
    <property type="entry name" value="PIN_dom"/>
</dbReference>
<evidence type="ECO:0000259" key="8">
    <source>
        <dbReference type="Pfam" id="PF01850"/>
    </source>
</evidence>
<dbReference type="InterPro" id="IPR029060">
    <property type="entry name" value="PIN-like_dom_sf"/>
</dbReference>
<evidence type="ECO:0000256" key="6">
    <source>
        <dbReference type="ARBA" id="ARBA00022842"/>
    </source>
</evidence>
<comment type="cofactor">
    <cofactor evidence="1">
        <name>Mg(2+)</name>
        <dbReference type="ChEBI" id="CHEBI:18420"/>
    </cofactor>
</comment>
<dbReference type="AlphaFoldDB" id="A0A8J6MVT7"/>
<dbReference type="Pfam" id="PF01850">
    <property type="entry name" value="PIN"/>
    <property type="match status" value="1"/>
</dbReference>
<evidence type="ECO:0000313" key="10">
    <source>
        <dbReference type="Proteomes" id="UP000650524"/>
    </source>
</evidence>
<proteinExistence type="inferred from homology"/>
<evidence type="ECO:0000256" key="5">
    <source>
        <dbReference type="ARBA" id="ARBA00022801"/>
    </source>
</evidence>
<keyword evidence="6" id="KW-0460">Magnesium</keyword>
<keyword evidence="2" id="KW-1277">Toxin-antitoxin system</keyword>
<dbReference type="GO" id="GO:0046872">
    <property type="term" value="F:metal ion binding"/>
    <property type="evidence" value="ECO:0007669"/>
    <property type="project" value="UniProtKB-KW"/>
</dbReference>
<evidence type="ECO:0000256" key="2">
    <source>
        <dbReference type="ARBA" id="ARBA00022649"/>
    </source>
</evidence>
<comment type="caution">
    <text evidence="9">The sequence shown here is derived from an EMBL/GenBank/DDBJ whole genome shotgun (WGS) entry which is preliminary data.</text>
</comment>
<keyword evidence="3" id="KW-0540">Nuclease</keyword>
<feature type="domain" description="PIN" evidence="8">
    <location>
        <begin position="21"/>
        <end position="116"/>
    </location>
</feature>
<protein>
    <submittedName>
        <fullName evidence="9">PIN domain-containing protein</fullName>
    </submittedName>
</protein>
<dbReference type="Gene3D" id="3.40.50.1010">
    <property type="entry name" value="5'-nuclease"/>
    <property type="match status" value="1"/>
</dbReference>
<dbReference type="InterPro" id="IPR050556">
    <property type="entry name" value="Type_II_TA_system_RNase"/>
</dbReference>
<dbReference type="EMBL" id="JACNJD010000124">
    <property type="protein sequence ID" value="MBC8176293.1"/>
    <property type="molecule type" value="Genomic_DNA"/>
</dbReference>
<evidence type="ECO:0000256" key="7">
    <source>
        <dbReference type="ARBA" id="ARBA00038093"/>
    </source>
</evidence>
<dbReference type="SUPFAM" id="SSF88723">
    <property type="entry name" value="PIN domain-like"/>
    <property type="match status" value="1"/>
</dbReference>
<accession>A0A8J6MVT7</accession>
<comment type="similarity">
    <text evidence="7">Belongs to the PINc/VapC protein family.</text>
</comment>
<evidence type="ECO:0000256" key="3">
    <source>
        <dbReference type="ARBA" id="ARBA00022722"/>
    </source>
</evidence>
<organism evidence="9 10">
    <name type="scientific">Candidatus Desulfacyla euxinica</name>
    <dbReference type="NCBI Taxonomy" id="2841693"/>
    <lineage>
        <taxon>Bacteria</taxon>
        <taxon>Deltaproteobacteria</taxon>
        <taxon>Candidatus Desulfacyla</taxon>
    </lineage>
</organism>
<dbReference type="GO" id="GO:0016787">
    <property type="term" value="F:hydrolase activity"/>
    <property type="evidence" value="ECO:0007669"/>
    <property type="project" value="UniProtKB-KW"/>
</dbReference>
<name>A0A8J6MVT7_9DELT</name>
<dbReference type="Proteomes" id="UP000650524">
    <property type="component" value="Unassembled WGS sequence"/>
</dbReference>
<gene>
    <name evidence="9" type="ORF">H8E19_02725</name>
</gene>
<evidence type="ECO:0000256" key="4">
    <source>
        <dbReference type="ARBA" id="ARBA00022723"/>
    </source>
</evidence>
<evidence type="ECO:0000313" key="9">
    <source>
        <dbReference type="EMBL" id="MBC8176293.1"/>
    </source>
</evidence>
<keyword evidence="5" id="KW-0378">Hydrolase</keyword>
<evidence type="ECO:0000256" key="1">
    <source>
        <dbReference type="ARBA" id="ARBA00001946"/>
    </source>
</evidence>
<dbReference type="PANTHER" id="PTHR33653">
    <property type="entry name" value="RIBONUCLEASE VAPC2"/>
    <property type="match status" value="1"/>
</dbReference>
<dbReference type="GO" id="GO:0004518">
    <property type="term" value="F:nuclease activity"/>
    <property type="evidence" value="ECO:0007669"/>
    <property type="project" value="UniProtKB-KW"/>
</dbReference>